<name>A0AAV0MX18_9ROSI</name>
<accession>A0AAV0MX18</accession>
<dbReference type="EMBL" id="CAMGYJ010000002">
    <property type="protein sequence ID" value="CAI0378682.1"/>
    <property type="molecule type" value="Genomic_DNA"/>
</dbReference>
<organism evidence="2 3">
    <name type="scientific">Linum tenue</name>
    <dbReference type="NCBI Taxonomy" id="586396"/>
    <lineage>
        <taxon>Eukaryota</taxon>
        <taxon>Viridiplantae</taxon>
        <taxon>Streptophyta</taxon>
        <taxon>Embryophyta</taxon>
        <taxon>Tracheophyta</taxon>
        <taxon>Spermatophyta</taxon>
        <taxon>Magnoliopsida</taxon>
        <taxon>eudicotyledons</taxon>
        <taxon>Gunneridae</taxon>
        <taxon>Pentapetalae</taxon>
        <taxon>rosids</taxon>
        <taxon>fabids</taxon>
        <taxon>Malpighiales</taxon>
        <taxon>Linaceae</taxon>
        <taxon>Linum</taxon>
    </lineage>
</organism>
<evidence type="ECO:0000313" key="3">
    <source>
        <dbReference type="Proteomes" id="UP001154282"/>
    </source>
</evidence>
<gene>
    <name evidence="1" type="ORF">LITE_LOCUS1964</name>
    <name evidence="2" type="ORF">LITE_LOCUS30632</name>
</gene>
<keyword evidence="3" id="KW-1185">Reference proteome</keyword>
<dbReference type="EMBL" id="CAMGYJ010000007">
    <property type="protein sequence ID" value="CAI0450768.1"/>
    <property type="molecule type" value="Genomic_DNA"/>
</dbReference>
<dbReference type="AlphaFoldDB" id="A0AAV0MX18"/>
<evidence type="ECO:0000313" key="2">
    <source>
        <dbReference type="EMBL" id="CAI0450768.1"/>
    </source>
</evidence>
<comment type="caution">
    <text evidence="2">The sequence shown here is derived from an EMBL/GenBank/DDBJ whole genome shotgun (WGS) entry which is preliminary data.</text>
</comment>
<evidence type="ECO:0000313" key="1">
    <source>
        <dbReference type="EMBL" id="CAI0378682.1"/>
    </source>
</evidence>
<protein>
    <submittedName>
        <fullName evidence="2">Uncharacterized protein</fullName>
    </submittedName>
</protein>
<reference evidence="2" key="1">
    <citation type="submission" date="2022-08" db="EMBL/GenBank/DDBJ databases">
        <authorList>
            <person name="Gutierrez-Valencia J."/>
        </authorList>
    </citation>
    <scope>NUCLEOTIDE SEQUENCE</scope>
</reference>
<sequence>MNGLGIAFLLVLDDYQKVNRYGVWDGANDDALALQLEGMENSLGTMSLSNPHRTTTRPEKKLSMDQVLLRLQFRTTLILII</sequence>
<proteinExistence type="predicted"/>
<dbReference type="Proteomes" id="UP001154282">
    <property type="component" value="Unassembled WGS sequence"/>
</dbReference>